<dbReference type="Gene3D" id="3.40.50.300">
    <property type="entry name" value="P-loop containing nucleotide triphosphate hydrolases"/>
    <property type="match status" value="1"/>
</dbReference>
<organism evidence="7 8">
    <name type="scientific">Crossiella equi</name>
    <dbReference type="NCBI Taxonomy" id="130796"/>
    <lineage>
        <taxon>Bacteria</taxon>
        <taxon>Bacillati</taxon>
        <taxon>Actinomycetota</taxon>
        <taxon>Actinomycetes</taxon>
        <taxon>Pseudonocardiales</taxon>
        <taxon>Pseudonocardiaceae</taxon>
        <taxon>Crossiella</taxon>
    </lineage>
</organism>
<gene>
    <name evidence="4" type="primary">cobQ</name>
    <name evidence="7" type="ORF">JOF53_005978</name>
</gene>
<comment type="caution">
    <text evidence="7">The sequence shown here is derived from an EMBL/GenBank/DDBJ whole genome shotgun (WGS) entry which is preliminary data.</text>
</comment>
<name>A0ABS5AKL0_9PSEU</name>
<dbReference type="InterPro" id="IPR047045">
    <property type="entry name" value="CobQ_N"/>
</dbReference>
<accession>A0ABS5AKL0</accession>
<reference evidence="7 8" key="1">
    <citation type="submission" date="2021-03" db="EMBL/GenBank/DDBJ databases">
        <title>Sequencing the genomes of 1000 actinobacteria strains.</title>
        <authorList>
            <person name="Klenk H.-P."/>
        </authorList>
    </citation>
    <scope>NUCLEOTIDE SEQUENCE [LARGE SCALE GENOMIC DNA]</scope>
    <source>
        <strain evidence="7 8">DSM 44580</strain>
    </source>
</reference>
<dbReference type="PANTHER" id="PTHR21343">
    <property type="entry name" value="DETHIOBIOTIN SYNTHETASE"/>
    <property type="match status" value="1"/>
</dbReference>
<comment type="pathway">
    <text evidence="1 4">Cofactor biosynthesis; adenosylcobalamin biosynthesis.</text>
</comment>
<dbReference type="CDD" id="cd05389">
    <property type="entry name" value="CobQ_N"/>
    <property type="match status" value="1"/>
</dbReference>
<dbReference type="PANTHER" id="PTHR21343:SF1">
    <property type="entry name" value="COBYRIC ACID SYNTHASE"/>
    <property type="match status" value="1"/>
</dbReference>
<keyword evidence="8" id="KW-1185">Reference proteome</keyword>
<sequence>MSARSGGLLIAGTTSDAGKSVLVAGLCRWLARRGVRVAPFKAQNMSNNSVVTPDGGEIGRAQAVQAAAAGLEPSVRFNPVLLKPGSDRSSQVVVLGRVVGEVSALSYRARKAELAQTVLTTLDGLRAEYDAVVCEGAGSPTEINLRHNDIANMGLARAANLPVLVVGDIDRGGVFAHLFGTLALLDPADQALVAGFVVNKFRGDPALLAPGLTQLHGLTGRPVLGVLPWQEELWLDAEDSLSYTADGVVGRPRPPVGEQWLRVAVPRLPRISNATDVEALAGEPGVSVRFVTEPSRLADADLVVLPGSKSTVADLTWLRRTGLADAVLAHAKAGLPVVGVCGGFQMLARTLHDDVESRTGTVDGLGLLDLDITFHPDKTLANPVGESMGAPVRGYEIHHGRPTRQGDLPPLVTLPDGTGEGALQDSVAGTHWHGLFENDTFRRTFLRWAATRAGRTGFTPAPDTSFAAARTAQLDLLGDLVADHLDTDAVLRLLDKGAPSGLRTIPPGAPPLPES</sequence>
<dbReference type="EMBL" id="JAGIOO010000001">
    <property type="protein sequence ID" value="MBP2477106.1"/>
    <property type="molecule type" value="Genomic_DNA"/>
</dbReference>
<dbReference type="Pfam" id="PF07685">
    <property type="entry name" value="GATase_3"/>
    <property type="match status" value="1"/>
</dbReference>
<dbReference type="RefSeq" id="WP_086785981.1">
    <property type="nucleotide sequence ID" value="NZ_JAGIOO010000001.1"/>
</dbReference>
<dbReference type="Pfam" id="PF01656">
    <property type="entry name" value="CbiA"/>
    <property type="match status" value="1"/>
</dbReference>
<dbReference type="SUPFAM" id="SSF52540">
    <property type="entry name" value="P-loop containing nucleoside triphosphate hydrolases"/>
    <property type="match status" value="1"/>
</dbReference>
<feature type="domain" description="CobQ/CobB/MinD/ParA nucleotide binding" evidence="5">
    <location>
        <begin position="9"/>
        <end position="234"/>
    </location>
</feature>
<dbReference type="InterPro" id="IPR002586">
    <property type="entry name" value="CobQ/CobB/MinD/ParA_Nub-bd_dom"/>
</dbReference>
<evidence type="ECO:0000256" key="3">
    <source>
        <dbReference type="ARBA" id="ARBA00022962"/>
    </source>
</evidence>
<proteinExistence type="inferred from homology"/>
<dbReference type="HAMAP" id="MF_00028">
    <property type="entry name" value="CobQ"/>
    <property type="match status" value="1"/>
</dbReference>
<dbReference type="Gene3D" id="3.40.50.880">
    <property type="match status" value="1"/>
</dbReference>
<dbReference type="NCBIfam" id="TIGR00313">
    <property type="entry name" value="cobQ"/>
    <property type="match status" value="1"/>
</dbReference>
<dbReference type="InterPro" id="IPR029062">
    <property type="entry name" value="Class_I_gatase-like"/>
</dbReference>
<dbReference type="InterPro" id="IPR004459">
    <property type="entry name" value="CobQ_synth"/>
</dbReference>
<dbReference type="InterPro" id="IPR011698">
    <property type="entry name" value="GATase_3"/>
</dbReference>
<dbReference type="CDD" id="cd01750">
    <property type="entry name" value="GATase1_CobQ"/>
    <property type="match status" value="1"/>
</dbReference>
<evidence type="ECO:0000259" key="6">
    <source>
        <dbReference type="Pfam" id="PF07685"/>
    </source>
</evidence>
<comment type="similarity">
    <text evidence="4">Belongs to the CobB/CobQ family. CobQ subfamily.</text>
</comment>
<evidence type="ECO:0000313" key="7">
    <source>
        <dbReference type="EMBL" id="MBP2477106.1"/>
    </source>
</evidence>
<protein>
    <recommendedName>
        <fullName evidence="4">Cobyric acid synthase</fullName>
    </recommendedName>
</protein>
<evidence type="ECO:0000256" key="4">
    <source>
        <dbReference type="HAMAP-Rule" id="MF_00028"/>
    </source>
</evidence>
<feature type="domain" description="CobB/CobQ-like glutamine amidotransferase" evidence="6">
    <location>
        <begin position="262"/>
        <end position="440"/>
    </location>
</feature>
<feature type="active site" description="Nucleophile" evidence="4">
    <location>
        <position position="341"/>
    </location>
</feature>
<dbReference type="SUPFAM" id="SSF52317">
    <property type="entry name" value="Class I glutamine amidotransferase-like"/>
    <property type="match status" value="1"/>
</dbReference>
<evidence type="ECO:0000256" key="2">
    <source>
        <dbReference type="ARBA" id="ARBA00022573"/>
    </source>
</evidence>
<dbReference type="InterPro" id="IPR033949">
    <property type="entry name" value="CobQ_GATase1"/>
</dbReference>
<dbReference type="NCBIfam" id="NF001989">
    <property type="entry name" value="PRK00784.1"/>
    <property type="match status" value="1"/>
</dbReference>
<keyword evidence="2 4" id="KW-0169">Cobalamin biosynthesis</keyword>
<dbReference type="PROSITE" id="PS51274">
    <property type="entry name" value="GATASE_COBBQ"/>
    <property type="match status" value="1"/>
</dbReference>
<evidence type="ECO:0000256" key="1">
    <source>
        <dbReference type="ARBA" id="ARBA00004953"/>
    </source>
</evidence>
<dbReference type="GO" id="GO:0051921">
    <property type="term" value="F:adenosylcobyric acid synthase (glutamine-hydrolyzing) activity"/>
    <property type="evidence" value="ECO:0007669"/>
    <property type="project" value="UniProtKB-EC"/>
</dbReference>
<comment type="function">
    <text evidence="4">Catalyzes amidations at positions B, D, E, and G on adenosylcobyrinic A,C-diamide. NH(2) groups are provided by glutamine, and one molecule of ATP is hydrogenolyzed for each amidation.</text>
</comment>
<dbReference type="Proteomes" id="UP001519363">
    <property type="component" value="Unassembled WGS sequence"/>
</dbReference>
<keyword evidence="3 4" id="KW-0315">Glutamine amidotransferase</keyword>
<evidence type="ECO:0000259" key="5">
    <source>
        <dbReference type="Pfam" id="PF01656"/>
    </source>
</evidence>
<evidence type="ECO:0000313" key="8">
    <source>
        <dbReference type="Proteomes" id="UP001519363"/>
    </source>
</evidence>
<dbReference type="PROSITE" id="PS51273">
    <property type="entry name" value="GATASE_TYPE_1"/>
    <property type="match status" value="1"/>
</dbReference>
<dbReference type="InterPro" id="IPR027417">
    <property type="entry name" value="P-loop_NTPase"/>
</dbReference>
<feature type="active site" evidence="4">
    <location>
        <position position="433"/>
    </location>
</feature>
<keyword evidence="7" id="KW-0436">Ligase</keyword>